<dbReference type="EMBL" id="CM042034">
    <property type="protein sequence ID" value="KAI3762902.1"/>
    <property type="molecule type" value="Genomic_DNA"/>
</dbReference>
<name>A0ACB9EVM9_9ASTR</name>
<evidence type="ECO:0000313" key="1">
    <source>
        <dbReference type="EMBL" id="KAI3762902.1"/>
    </source>
</evidence>
<protein>
    <submittedName>
        <fullName evidence="1">Uncharacterized protein</fullName>
    </submittedName>
</protein>
<evidence type="ECO:0000313" key="2">
    <source>
        <dbReference type="Proteomes" id="UP001056120"/>
    </source>
</evidence>
<keyword evidence="2" id="KW-1185">Reference proteome</keyword>
<accession>A0ACB9EVM9</accession>
<proteinExistence type="predicted"/>
<organism evidence="1 2">
    <name type="scientific">Smallanthus sonchifolius</name>
    <dbReference type="NCBI Taxonomy" id="185202"/>
    <lineage>
        <taxon>Eukaryota</taxon>
        <taxon>Viridiplantae</taxon>
        <taxon>Streptophyta</taxon>
        <taxon>Embryophyta</taxon>
        <taxon>Tracheophyta</taxon>
        <taxon>Spermatophyta</taxon>
        <taxon>Magnoliopsida</taxon>
        <taxon>eudicotyledons</taxon>
        <taxon>Gunneridae</taxon>
        <taxon>Pentapetalae</taxon>
        <taxon>asterids</taxon>
        <taxon>campanulids</taxon>
        <taxon>Asterales</taxon>
        <taxon>Asteraceae</taxon>
        <taxon>Asteroideae</taxon>
        <taxon>Heliantheae alliance</taxon>
        <taxon>Millerieae</taxon>
        <taxon>Smallanthus</taxon>
    </lineage>
</organism>
<dbReference type="Proteomes" id="UP001056120">
    <property type="component" value="Linkage Group LG17"/>
</dbReference>
<gene>
    <name evidence="1" type="ORF">L1987_53344</name>
</gene>
<sequence length="822" mass="94475">MAVTDFFAGEIATELLKMLINITRKACLCKPSAEQLILSIQQLLPIINEIKYSGVELNVTRQTQLDKISRALQDGHELAVKVVNSSRWNMYKNLQYSRKMEKVEKKISRFVQGPLQAHVLADVHHMRFETAERFDRLEGSARRLEQGLGSMKIGGSGGDGRQSWWIEEAMKKMDEDEVYEDNLIKVGMELGKRKIKNMLFDDFGIIGISGIGGSGKTTLAREICRDDEVKSYFSNKILFLTVSQSPNVEQLRQKICGFLSESKLDGCSDMVRPQYNHWSTVTPILVVLDDVWSLPVLQQLIFKVPGCKTLVVSRIKFPTVLNATYEVELLREEDAVSLFCHTAFGRTSIPPGFDENLIKQIVEKCKGLPLALKVIGASLRDQSEMYWKGARNRLSRAQPICESHETELLNRMKLSIDYLSDKVKNCFLDLGFFPEDKKIPLDVLINMWTELHDIDEEEGFAILVELSNKNLLTLVKDSRARDMYRSYCEISVCQHDVLRDLAIHMSSLERVNHRKRLVMARREDGVPKEWERDTDQPFLARIVSIHTGEMREMDWLKIEFPKAEVLILNFDSTDYFLPPFIENMSKLRALVLINYSTKIAEIHNLLVLGNLTNLRSLWFEKVSILPKKTFLPLTNLLKISLLLCKINMKDESELDLFHLFPRLTDLAMDHCIGMTILPSSICRVKTLKSLSITNCESLEELPLDFGKLLFLRILRVYACPKLKMLPFGMKNLIWLEHIDVSQCVSLQCLDEEIGGCLSLKEIDMRECPQIKNLPKSFSGLRSLRRVICDEEVSWHWKEMEKELPGLCVQVAEQSFDLDWLRE</sequence>
<comment type="caution">
    <text evidence="1">The sequence shown here is derived from an EMBL/GenBank/DDBJ whole genome shotgun (WGS) entry which is preliminary data.</text>
</comment>
<reference evidence="1 2" key="2">
    <citation type="journal article" date="2022" name="Mol. Ecol. Resour.">
        <title>The genomes of chicory, endive, great burdock and yacon provide insights into Asteraceae paleo-polyploidization history and plant inulin production.</title>
        <authorList>
            <person name="Fan W."/>
            <person name="Wang S."/>
            <person name="Wang H."/>
            <person name="Wang A."/>
            <person name="Jiang F."/>
            <person name="Liu H."/>
            <person name="Zhao H."/>
            <person name="Xu D."/>
            <person name="Zhang Y."/>
        </authorList>
    </citation>
    <scope>NUCLEOTIDE SEQUENCE [LARGE SCALE GENOMIC DNA]</scope>
    <source>
        <strain evidence="2">cv. Yunnan</strain>
        <tissue evidence="1">Leaves</tissue>
    </source>
</reference>
<reference evidence="2" key="1">
    <citation type="journal article" date="2022" name="Mol. Ecol. Resour.">
        <title>The genomes of chicory, endive, great burdock and yacon provide insights into Asteraceae palaeo-polyploidization history and plant inulin production.</title>
        <authorList>
            <person name="Fan W."/>
            <person name="Wang S."/>
            <person name="Wang H."/>
            <person name="Wang A."/>
            <person name="Jiang F."/>
            <person name="Liu H."/>
            <person name="Zhao H."/>
            <person name="Xu D."/>
            <person name="Zhang Y."/>
        </authorList>
    </citation>
    <scope>NUCLEOTIDE SEQUENCE [LARGE SCALE GENOMIC DNA]</scope>
    <source>
        <strain evidence="2">cv. Yunnan</strain>
    </source>
</reference>